<dbReference type="GO" id="GO:0016020">
    <property type="term" value="C:membrane"/>
    <property type="evidence" value="ECO:0007669"/>
    <property type="project" value="TreeGrafter"/>
</dbReference>
<feature type="region of interest" description="Disordered" evidence="1">
    <location>
        <begin position="2191"/>
        <end position="2212"/>
    </location>
</feature>
<sequence>MKRHCHSPRGASLVFLFLIFCPYIVFSNTFSRGYLPTIAVLSTYSAQAASNSPENQETVKKLIFEEDESDTFQHSVTCVPTVGKFKLINTSPDEELEVLSVESSDPKQFHPTIIQPVSLRPSDHLQVTIVFLPLEPGPLHTQLKVVTSTGDLYYDLDGHASLNKWGLTDIGATGLYVDEIVSFPIELHNPTEKPIYFEDIFPVESDNTDWATVELREDDISDIFVGPGMTETIAKLKVQIVEPGDHAGYVHIRTKGEGIPKFVVPLSFSVLQPGLFLPPIIDFGILTSPDTVATLPVKIKNVGREYLAVTGYYSTASALSITPADDAVIPPKEESTVWLSYSGEEEGEMEGVLRVMSNSSDPRWMEVEIKVKGKIMWGGVGWKESDTWIKVNTEEMWKAKKVMGGQLEGDDQSSLEEETSWLQKKASHGSKHMIQFANFFKEKVMMNNVSTDCGSVIQANVLSLSSEVVGFGESWPPIEFTYNNKAEGMKGGGGGVEGEGDNVKSGDPLFSCWMSIQTNVSTHDIPIYLYDGKLRVQTDEMLLVSDNNNCSSSMDLRDCSASLASIGDDTALDQYLSALYPDLGHNVKPAVMKFGAVGPNEIRTKNLYLTNYNPVPINVTVSVSGVTGLEVNIGRVEASVDDFVDLEENGKMFCGMDSMYASKIFTPDVSFSDKVPLDLLDLYDKITEVDVYATDSAKKVSIEEGNFQSLEGYKVDPGEGIRPPKWKNTGGNGVLVSLDGGFEHKLKGETRKGGEEMVTLPPGGVVRFEVNIATPPTSVLRNDLTSFLATGLELRTPDEVIPIAVRYDTVKGKIKLLPFEFRKYFSASILSDEELFNVKFSPTQYHANLMKEYEETFEIDGSGEAISQPRYYDRYYVSSNKDNHDVFKFYNYWARLSKATLPRSGETVDMLSISPILKQSNDNLEDELDPFIDLVLKKGSGRELTIRSIDSCNPWFNVSMLGPETLKKGLPPIRNDWWNKNAKYSTGNRSQVEVVNQTVGEGEDEELTVVGRLYHTITCGGSSMARYKHPFTFNSLSFWNCAYELVTKKAEMHKDGCGGIKSGGVGEDEINAIEEATEAIDALIKYQQQNDAGNAIQLLQLDLWEDASEAWATYTDLGLNKMGTSLYPSGSSDGGSGSGETSELAMSPLLVQSKLTPPQLLFGKYNEIVFEDVEVGEVAVGYAYVENPTGARLIACLTNEVADKGSYVQRTKSDHNSWFSSKGWSMRSEDPKNSILQVGYGNSIHTQVKDKWNYAVHGISHLLRGCTRRCGIKQEVTTPVSLFAPISPIVPENEEGTLNAYKVTKPHAFGMSYDANTRRVVGPYQIERFGPIFFRPWGPGSFSTDIFIKNDVTLFEKVKLVGRGIVEKVVFEGVGEDEEDMKDLGGMSAMMFPMGMDELRFDDKTVMARPTRTIRVKNDGETRVEVGRVYLSSSWEKAEGRVMGMERWWGRDEVGCSSRGFTIIGCLEGGERGVGGGEVLMPGEYFDVKVEHLPDCVFTTLFAYLVVDIKKTRVSMTELMEVEGSDGDKVLKRENWVKSVPLMVGYSASEAESKACSVEVGSFRGGSVMHKVAFVAVCLALLYWIALEVLNRHDFMLRYEETYNDAKSVAGFKAARRAMHSIVRGEVNMPAAGIGKVGKGRKKIVNVAVEKVKGGKYLKELRAKRNGGKGGARGGKGDAEFKIWLERKGNRAGTKSEVEEEESDDEAEVASLVEEGRERHGSGASKEEKRKAAAAPGQITGQWEGGEDEIYYVMGGPGAEKAYYVKSSKSKKREEKREAEERRRKEKEEKKEAEVRELEARKREMAAKGMARKKEEERRKEERRKEERRKEEERREEERRKEIALAEQSERARKALVLEEERAALREAQAREARAEKEAQAKEEAQAKKEARAKKEKEEKEKRRMAEILEEKEKRRKEEAARKAREAEDEVLRREEEVKRVVMEQSRVVGRVSDVILEQKGVAEVSWLIAESGRPGSGIEGVFSKPSDVARFCIVNPELFEYRREHGMDFMVLKCVLGKGSPGRGGGSGLVQPPPPIRVGRTELPMPPPGIVPSPRSAGGMSPLIAGGGGGEEGGGGAGGGGGGIGLGGGLRSNPGVGNLRPIGTFGGVGSPVGGQPRSPGVSLQEILGAGVGVPGGGGEGGMGMLSQQQGGDDMGMGGNLDLGGSLDINDLLPTDIADLVMDGEEGGKVEGESLWGDDAGGLLKPSNLFKR</sequence>
<dbReference type="PANTHER" id="PTHR22050:SF0">
    <property type="entry name" value="TRANSMEMBRANE PROTEIN 131 HOMOLOG"/>
    <property type="match status" value="1"/>
</dbReference>
<dbReference type="InterPro" id="IPR022113">
    <property type="entry name" value="TMEM131L_N"/>
</dbReference>
<evidence type="ECO:0000313" key="3">
    <source>
        <dbReference type="EMBL" id="GMI48241.1"/>
    </source>
</evidence>
<accession>A0A9W7GM47</accession>
<feature type="region of interest" description="Disordered" evidence="1">
    <location>
        <begin position="1692"/>
        <end position="1742"/>
    </location>
</feature>
<name>A0A9W7GM47_9STRA</name>
<proteinExistence type="predicted"/>
<feature type="region of interest" description="Disordered" evidence="1">
    <location>
        <begin position="1763"/>
        <end position="1854"/>
    </location>
</feature>
<feature type="region of interest" description="Disordered" evidence="1">
    <location>
        <begin position="1867"/>
        <end position="1925"/>
    </location>
</feature>
<dbReference type="Pfam" id="PF12371">
    <property type="entry name" value="TMEM131_like_N"/>
    <property type="match status" value="1"/>
</dbReference>
<protein>
    <recommendedName>
        <fullName evidence="2">Transmembrane protein 131-like N-terminal domain-containing protein</fullName>
    </recommendedName>
</protein>
<evidence type="ECO:0000256" key="1">
    <source>
        <dbReference type="SAM" id="MobiDB-lite"/>
    </source>
</evidence>
<feature type="compositionally biased region" description="Basic and acidic residues" evidence="1">
    <location>
        <begin position="1714"/>
        <end position="1731"/>
    </location>
</feature>
<organism evidence="3 4">
    <name type="scientific">Triparma columacea</name>
    <dbReference type="NCBI Taxonomy" id="722753"/>
    <lineage>
        <taxon>Eukaryota</taxon>
        <taxon>Sar</taxon>
        <taxon>Stramenopiles</taxon>
        <taxon>Ochrophyta</taxon>
        <taxon>Bolidophyceae</taxon>
        <taxon>Parmales</taxon>
        <taxon>Triparmaceae</taxon>
        <taxon>Triparma</taxon>
    </lineage>
</organism>
<dbReference type="OrthoDB" id="207296at2759"/>
<dbReference type="EMBL" id="BRYA01000381">
    <property type="protein sequence ID" value="GMI48241.1"/>
    <property type="molecule type" value="Genomic_DNA"/>
</dbReference>
<dbReference type="InterPro" id="IPR013783">
    <property type="entry name" value="Ig-like_fold"/>
</dbReference>
<feature type="domain" description="Transmembrane protein 131-like N-terminal" evidence="2">
    <location>
        <begin position="72"/>
        <end position="147"/>
    </location>
</feature>
<gene>
    <name evidence="3" type="ORF">TrCOL_g2944</name>
</gene>
<comment type="caution">
    <text evidence="3">The sequence shown here is derived from an EMBL/GenBank/DDBJ whole genome shotgun (WGS) entry which is preliminary data.</text>
</comment>
<dbReference type="InterPro" id="IPR039877">
    <property type="entry name" value="TMEM131-like"/>
</dbReference>
<keyword evidence="4" id="KW-1185">Reference proteome</keyword>
<dbReference type="Proteomes" id="UP001165065">
    <property type="component" value="Unassembled WGS sequence"/>
</dbReference>
<feature type="compositionally biased region" description="Acidic residues" evidence="1">
    <location>
        <begin position="1698"/>
        <end position="1708"/>
    </location>
</feature>
<evidence type="ECO:0000259" key="2">
    <source>
        <dbReference type="Pfam" id="PF12371"/>
    </source>
</evidence>
<dbReference type="Gene3D" id="2.60.40.10">
    <property type="entry name" value="Immunoglobulins"/>
    <property type="match status" value="1"/>
</dbReference>
<evidence type="ECO:0000313" key="4">
    <source>
        <dbReference type="Proteomes" id="UP001165065"/>
    </source>
</evidence>
<reference evidence="4" key="1">
    <citation type="journal article" date="2023" name="Commun. Biol.">
        <title>Genome analysis of Parmales, the sister group of diatoms, reveals the evolutionary specialization of diatoms from phago-mixotrophs to photoautotrophs.</title>
        <authorList>
            <person name="Ban H."/>
            <person name="Sato S."/>
            <person name="Yoshikawa S."/>
            <person name="Yamada K."/>
            <person name="Nakamura Y."/>
            <person name="Ichinomiya M."/>
            <person name="Sato N."/>
            <person name="Blanc-Mathieu R."/>
            <person name="Endo H."/>
            <person name="Kuwata A."/>
            <person name="Ogata H."/>
        </authorList>
    </citation>
    <scope>NUCLEOTIDE SEQUENCE [LARGE SCALE GENOMIC DNA]</scope>
</reference>
<feature type="compositionally biased region" description="Basic and acidic residues" evidence="1">
    <location>
        <begin position="1772"/>
        <end position="1854"/>
    </location>
</feature>
<dbReference type="PANTHER" id="PTHR22050">
    <property type="entry name" value="RW1 PROTEIN HOMOLOG"/>
    <property type="match status" value="1"/>
</dbReference>